<proteinExistence type="predicted"/>
<gene>
    <name evidence="1" type="ORF">EC957_008997</name>
</gene>
<evidence type="ECO:0008006" key="3">
    <source>
        <dbReference type="Google" id="ProtNLM"/>
    </source>
</evidence>
<name>A0A9P6FBJ4_9FUNG</name>
<reference evidence="1" key="1">
    <citation type="journal article" date="2020" name="Fungal Divers.">
        <title>Resolving the Mortierellaceae phylogeny through synthesis of multi-gene phylogenetics and phylogenomics.</title>
        <authorList>
            <person name="Vandepol N."/>
            <person name="Liber J."/>
            <person name="Desiro A."/>
            <person name="Na H."/>
            <person name="Kennedy M."/>
            <person name="Barry K."/>
            <person name="Grigoriev I.V."/>
            <person name="Miller A.N."/>
            <person name="O'Donnell K."/>
            <person name="Stajich J.E."/>
            <person name="Bonito G."/>
        </authorList>
    </citation>
    <scope>NUCLEOTIDE SEQUENCE</scope>
    <source>
        <strain evidence="1">NRRL 2591</strain>
    </source>
</reference>
<protein>
    <recommendedName>
        <fullName evidence="3">F-box domain-containing protein</fullName>
    </recommendedName>
</protein>
<dbReference type="Proteomes" id="UP000723463">
    <property type="component" value="Unassembled WGS sequence"/>
</dbReference>
<evidence type="ECO:0000313" key="1">
    <source>
        <dbReference type="EMBL" id="KAF9546993.1"/>
    </source>
</evidence>
<dbReference type="SUPFAM" id="SSF52047">
    <property type="entry name" value="RNI-like"/>
    <property type="match status" value="1"/>
</dbReference>
<dbReference type="InterPro" id="IPR032675">
    <property type="entry name" value="LRR_dom_sf"/>
</dbReference>
<dbReference type="AlphaFoldDB" id="A0A9P6FBJ4"/>
<dbReference type="Gene3D" id="3.80.10.10">
    <property type="entry name" value="Ribonuclease Inhibitor"/>
    <property type="match status" value="1"/>
</dbReference>
<dbReference type="EMBL" id="JAAAXW010000048">
    <property type="protein sequence ID" value="KAF9546993.1"/>
    <property type="molecule type" value="Genomic_DNA"/>
</dbReference>
<keyword evidence="2" id="KW-1185">Reference proteome</keyword>
<evidence type="ECO:0000313" key="2">
    <source>
        <dbReference type="Proteomes" id="UP000723463"/>
    </source>
</evidence>
<sequence length="798" mass="90951">MDSLSCLPSEILYLILHQLARDNKVGSLAALLQASKYLASATLPVLYNNLFRHNFHGALTATEYRARLSYQVLVRMLLSQLPLASLSPVMSHALGANKTVTQSTKVPPLLDYFAHIRHLNLRPEAIVPDHFWPQGEPPPDAFACMQGPEFSQIYRTYSFLQSHIWRFDLTYEPIQMYYRAVLYREINWHLASRILEQLKSISISISDLDRFYSIMSRLGSLEHMEFILDEAINYNWDYFGGVSGELMSSPKAWEAELMPAMIQFVRDHTQQFPGRLRTVSYSNGGLWNDLEQKWPEETKLEILRLLPPLRGPTSLHRDNVQHVTLHADSTDLSHVQEIYCARSFSPRPWFTAFRDNLHLIQRCRALKSLDMDTLGPGTFKWAVQEKKALGSGKKASWLDRSRSAYLYLEHGLVSLEKVHLKEGAGEPLTDELDDIAFAFDQTLKSIKFSSMYLSSFPSRPIHLGRGWVELAALEHLSFYTRRLVLDRHFFKLCPSLKSARLYDGSDPDRCQDATTCLPADLPSLESLTLIGWCAFQLHPATFHSTPHLRKLTAGSRKKGDLSYFTPTTDAPHGSFDFQDDVTETIMSTRARAAEIVRTLWTWDWHLPNLNHLALTGEFAYQFQFRMLNGCPAVEKLDLNNRTYDGRLDRVLSYADLLLPGSINHNDDNPVGAPRQAVVAPALQSLRLMGSWRIDDSLLPQFLTVMTPNLDTLDAFGLKGFTLKALADVVKVQPNTIKKVYFRRPDPSPKDSVVDAGLLYHVNVNSMKRQEEARLVRVHFEEAIYFVMKDPAVDNYGSE</sequence>
<organism evidence="1 2">
    <name type="scientific">Mortierella hygrophila</name>
    <dbReference type="NCBI Taxonomy" id="979708"/>
    <lineage>
        <taxon>Eukaryota</taxon>
        <taxon>Fungi</taxon>
        <taxon>Fungi incertae sedis</taxon>
        <taxon>Mucoromycota</taxon>
        <taxon>Mortierellomycotina</taxon>
        <taxon>Mortierellomycetes</taxon>
        <taxon>Mortierellales</taxon>
        <taxon>Mortierellaceae</taxon>
        <taxon>Mortierella</taxon>
    </lineage>
</organism>
<comment type="caution">
    <text evidence="1">The sequence shown here is derived from an EMBL/GenBank/DDBJ whole genome shotgun (WGS) entry which is preliminary data.</text>
</comment>
<accession>A0A9P6FBJ4</accession>